<gene>
    <name evidence="1" type="ORF">SCARUB_04325</name>
</gene>
<evidence type="ECO:0000313" key="2">
    <source>
        <dbReference type="Proteomes" id="UP000094056"/>
    </source>
</evidence>
<keyword evidence="1" id="KW-0808">Transferase</keyword>
<dbReference type="GO" id="GO:0006044">
    <property type="term" value="P:N-acetylglucosamine metabolic process"/>
    <property type="evidence" value="ECO:0007669"/>
    <property type="project" value="TreeGrafter"/>
</dbReference>
<dbReference type="GO" id="GO:0001517">
    <property type="term" value="F:N-acetylglucosamine 6-O-sulfotransferase activity"/>
    <property type="evidence" value="ECO:0007669"/>
    <property type="project" value="TreeGrafter"/>
</dbReference>
<reference evidence="1 2" key="1">
    <citation type="submission" date="2016-07" db="EMBL/GenBank/DDBJ databases">
        <title>Draft genome of Scalindua rubra, obtained from a brine-seawater interface in the Red Sea, sheds light on salt adaptation in anammox bacteria.</title>
        <authorList>
            <person name="Speth D.R."/>
            <person name="Lagkouvardos I."/>
            <person name="Wang Y."/>
            <person name="Qian P.-Y."/>
            <person name="Dutilh B.E."/>
            <person name="Jetten M.S."/>
        </authorList>
    </citation>
    <scope>NUCLEOTIDE SEQUENCE [LARGE SCALE GENOMIC DNA]</scope>
    <source>
        <strain evidence="1">BSI-1</strain>
    </source>
</reference>
<dbReference type="Pfam" id="PF13469">
    <property type="entry name" value="Sulfotransfer_3"/>
    <property type="match status" value="1"/>
</dbReference>
<dbReference type="EMBL" id="MAYW01000207">
    <property type="protein sequence ID" value="ODS30561.1"/>
    <property type="molecule type" value="Genomic_DNA"/>
</dbReference>
<accession>A0A1E3X4L3</accession>
<dbReference type="PANTHER" id="PTHR10704">
    <property type="entry name" value="CARBOHYDRATE SULFOTRANSFERASE"/>
    <property type="match status" value="1"/>
</dbReference>
<evidence type="ECO:0000313" key="1">
    <source>
        <dbReference type="EMBL" id="ODS30561.1"/>
    </source>
</evidence>
<dbReference type="AlphaFoldDB" id="A0A1E3X4L3"/>
<sequence>MKDPNNSHILVTGMQRSGTTFTSSILSTSPELVYIPEPFNPNYGLKGVDSHYSYLDIRNEHEKTIQLLNDLFSYKAKYKKNYTRDNLLKIIVKFFLGPRAQIRYRMSGFFRKGDARFLIKDPDAAFLSEDMYLKHNCQILIMVRHPCAVLSSYKRLGWGFDFETFLTREHLMENHLKDFETLFRKKDKSLAEQVGLLWASVYRVLRTYSARQDNWLTILHEDICNNPEEMFRNIFKWAGICMTETIRHKIDKYTSGVNPITARGNKLHDFSRDSMNLATYWKEVITPEERAIVREITEPVSSLYYDSTSWD</sequence>
<dbReference type="Gene3D" id="3.40.50.300">
    <property type="entry name" value="P-loop containing nucleotide triphosphate hydrolases"/>
    <property type="match status" value="1"/>
</dbReference>
<dbReference type="InterPro" id="IPR027417">
    <property type="entry name" value="P-loop_NTPase"/>
</dbReference>
<proteinExistence type="predicted"/>
<dbReference type="GO" id="GO:0006790">
    <property type="term" value="P:sulfur compound metabolic process"/>
    <property type="evidence" value="ECO:0007669"/>
    <property type="project" value="TreeGrafter"/>
</dbReference>
<dbReference type="SUPFAM" id="SSF52540">
    <property type="entry name" value="P-loop containing nucleoside triphosphate hydrolases"/>
    <property type="match status" value="1"/>
</dbReference>
<dbReference type="InterPro" id="IPR051135">
    <property type="entry name" value="Gal/GlcNAc/GalNAc_ST"/>
</dbReference>
<comment type="caution">
    <text evidence="1">The sequence shown here is derived from an EMBL/GenBank/DDBJ whole genome shotgun (WGS) entry which is preliminary data.</text>
</comment>
<protein>
    <submittedName>
        <fullName evidence="1">Sulfotransferase domain protein</fullName>
    </submittedName>
</protein>
<dbReference type="Proteomes" id="UP000094056">
    <property type="component" value="Unassembled WGS sequence"/>
</dbReference>
<name>A0A1E3X4L3_9BACT</name>
<dbReference type="PANTHER" id="PTHR10704:SF44">
    <property type="entry name" value="LD35051P-RELATED"/>
    <property type="match status" value="1"/>
</dbReference>
<organism evidence="1 2">
    <name type="scientific">Candidatus Scalindua rubra</name>
    <dbReference type="NCBI Taxonomy" id="1872076"/>
    <lineage>
        <taxon>Bacteria</taxon>
        <taxon>Pseudomonadati</taxon>
        <taxon>Planctomycetota</taxon>
        <taxon>Candidatus Brocadiia</taxon>
        <taxon>Candidatus Brocadiales</taxon>
        <taxon>Candidatus Scalinduaceae</taxon>
        <taxon>Candidatus Scalindua</taxon>
    </lineage>
</organism>